<organism evidence="2 3">
    <name type="scientific">Halobacteriovorax marinus (strain ATCC BAA-682 / DSM 15412 / SJ)</name>
    <name type="common">Bacteriovorax marinus</name>
    <dbReference type="NCBI Taxonomy" id="862908"/>
    <lineage>
        <taxon>Bacteria</taxon>
        <taxon>Pseudomonadati</taxon>
        <taxon>Bdellovibrionota</taxon>
        <taxon>Bacteriovoracia</taxon>
        <taxon>Bacteriovoracales</taxon>
        <taxon>Halobacteriovoraceae</taxon>
        <taxon>Halobacteriovorax</taxon>
    </lineage>
</organism>
<dbReference type="HOGENOM" id="CLU_303217_0_0_7"/>
<evidence type="ECO:0000256" key="1">
    <source>
        <dbReference type="SAM" id="SignalP"/>
    </source>
</evidence>
<name>E1X376_HALMS</name>
<protein>
    <submittedName>
        <fullName evidence="2">Exported protein</fullName>
    </submittedName>
</protein>
<sequence length="982" mass="105531">MKKILFLALLLTLASCSKKGAGTPAKLRLLSSAMTAGLTTAGGAIITGKSSTGEAFQMGLQLGSEATDIELTPGSWEFAAITWENESGNGPMTGTNRCALTTASIEGEEVVVDLNLSPATCSNSFFTKPINVSGDQFNPLVLHACSSLSHVNSFSSQCGPAQFMGGNNLSYRVVFQGRNLSTGSDLSSLASGCINALGDLTSSFFYTSYKLPINDDGNFPFVILAYEDLNCEADDLEATYLFQGSKHLPTIEQADSLTYEEAGETHFFFADNYIGHGGNTFANSGMLPPYQILTDRYDDPTEGGGPGDAYDNTREIFTNILGTTNLTSPWTLGRRASAPSGIFDGNTTIIDIKTINPTSVYNGTQIDFSYGGSTCATSSSHTTAPLSITINYCDNIDAVPTITTTDDIVTELNTALTNAGIVSDFVVTNITPGANIASPIASSVIVDNGYEPESPWRRNTGLYGEIAGAYHGHLGAILHRAGFLTCSEIPTSGSLNYDLGEGDIITFQFSTGKIPMAEWMNSSGTYPVKTIFEKRVAFVEEGVMREFYEFNCSGNILAGFYRSNYIDGGEDHRVEVYWDAQDNDNLIFESIVYDKRNEPGNNYERKEWNLLKNENTSPIVELWSARNYNDITNSNNQGDVYSAKIQSGFIYTSAKHYTSAQLTVEPIDFVTDIDVNTKYGLDGTNAGATGHQINPPYDPSTLAINKLQFPKIMSAIPGNLAPMSLNDPRLFTGFGPNVTYQAYQRTMDFFDYWKNLDFGSNQGCIFDGTGLNEIFLEPSYYIFTGSENLAYSHLGLSMISDISLYSDADGCTGITWDTNFNMITIDPASISDIAGGAPISNTELQPGTTFDFALSGNISGTNYPSWANTLVATNEDLTVVNNGGMRLVGDQTYTPTMIDGGSVPTVTAGQTADFFINVINAYPGTTVTTGTTGTTPPACMLHAASGQITCTPDGSQAASDVYTITIDNTDLGYSDTVTITIP</sequence>
<keyword evidence="3" id="KW-1185">Reference proteome</keyword>
<feature type="chain" id="PRO_5003154874" evidence="1">
    <location>
        <begin position="21"/>
        <end position="982"/>
    </location>
</feature>
<dbReference type="OrthoDB" id="5312807at2"/>
<evidence type="ECO:0000313" key="2">
    <source>
        <dbReference type="EMBL" id="CBW26906.1"/>
    </source>
</evidence>
<dbReference type="STRING" id="862908.BMS_2096"/>
<dbReference type="PATRIC" id="fig|862908.3.peg.1993"/>
<accession>E1X376</accession>
<dbReference type="RefSeq" id="WP_014244684.1">
    <property type="nucleotide sequence ID" value="NC_016620.1"/>
</dbReference>
<feature type="signal peptide" evidence="1">
    <location>
        <begin position="1"/>
        <end position="20"/>
    </location>
</feature>
<keyword evidence="1" id="KW-0732">Signal</keyword>
<dbReference type="Proteomes" id="UP000008963">
    <property type="component" value="Chromosome"/>
</dbReference>
<dbReference type="EMBL" id="FQ312005">
    <property type="protein sequence ID" value="CBW26906.1"/>
    <property type="molecule type" value="Genomic_DNA"/>
</dbReference>
<dbReference type="PROSITE" id="PS51257">
    <property type="entry name" value="PROKAR_LIPOPROTEIN"/>
    <property type="match status" value="1"/>
</dbReference>
<dbReference type="KEGG" id="bmx:BMS_2096"/>
<gene>
    <name evidence="2" type="ordered locus">BMS_2096</name>
</gene>
<evidence type="ECO:0000313" key="3">
    <source>
        <dbReference type="Proteomes" id="UP000008963"/>
    </source>
</evidence>
<reference evidence="3" key="1">
    <citation type="journal article" date="2013" name="ISME J.">
        <title>A small predatory core genome in the divergent marine Bacteriovorax marinus SJ and the terrestrial Bdellovibrio bacteriovorus.</title>
        <authorList>
            <person name="Crossman L.C."/>
            <person name="Chen H."/>
            <person name="Cerdeno-Tarraga A.M."/>
            <person name="Brooks K."/>
            <person name="Quail M.A."/>
            <person name="Pineiro S.A."/>
            <person name="Hobley L."/>
            <person name="Sockett R.E."/>
            <person name="Bentley S.D."/>
            <person name="Parkhill J."/>
            <person name="Williams H.N."/>
            <person name="Stine O.C."/>
        </authorList>
    </citation>
    <scope>NUCLEOTIDE SEQUENCE [LARGE SCALE GENOMIC DNA]</scope>
    <source>
        <strain evidence="3">ATCC BAA-682 / DSM 15412 / SJ</strain>
    </source>
</reference>
<proteinExistence type="predicted"/>
<dbReference type="AlphaFoldDB" id="E1X376"/>